<protein>
    <submittedName>
        <fullName evidence="2">Uncharacterized protein</fullName>
    </submittedName>
</protein>
<evidence type="ECO:0000313" key="2">
    <source>
        <dbReference type="EMBL" id="CAA3010174.1"/>
    </source>
</evidence>
<feature type="compositionally biased region" description="Gly residues" evidence="1">
    <location>
        <begin position="169"/>
        <end position="181"/>
    </location>
</feature>
<keyword evidence="3" id="KW-1185">Reference proteome</keyword>
<gene>
    <name evidence="2" type="ORF">OLEA9_A026552</name>
</gene>
<dbReference type="Proteomes" id="UP000594638">
    <property type="component" value="Unassembled WGS sequence"/>
</dbReference>
<dbReference type="EMBL" id="CACTIH010007336">
    <property type="protein sequence ID" value="CAA3010174.1"/>
    <property type="molecule type" value="Genomic_DNA"/>
</dbReference>
<feature type="compositionally biased region" description="Acidic residues" evidence="1">
    <location>
        <begin position="138"/>
        <end position="151"/>
    </location>
</feature>
<feature type="region of interest" description="Disordered" evidence="1">
    <location>
        <begin position="132"/>
        <end position="188"/>
    </location>
</feature>
<feature type="compositionally biased region" description="Basic and acidic residues" evidence="1">
    <location>
        <begin position="157"/>
        <end position="168"/>
    </location>
</feature>
<accession>A0A8S0TVP4</accession>
<comment type="caution">
    <text evidence="2">The sequence shown here is derived from an EMBL/GenBank/DDBJ whole genome shotgun (WGS) entry which is preliminary data.</text>
</comment>
<proteinExistence type="predicted"/>
<evidence type="ECO:0000313" key="3">
    <source>
        <dbReference type="Proteomes" id="UP000594638"/>
    </source>
</evidence>
<reference evidence="2 3" key="1">
    <citation type="submission" date="2019-12" db="EMBL/GenBank/DDBJ databases">
        <authorList>
            <person name="Alioto T."/>
            <person name="Alioto T."/>
            <person name="Gomez Garrido J."/>
        </authorList>
    </citation>
    <scope>NUCLEOTIDE SEQUENCE [LARGE SCALE GENOMIC DNA]</scope>
</reference>
<sequence>MRTIPKSSHLDVRRHDVNYLKVSQTIARYYEQLLALLSPAIVIKWCWQAAMVANGSCFVVEIVALRDEIGVLRRDLGKFHTEVAALRGDVAGFRGSVRGSVRETGVHRDWWATAAGIDEFFLFSAGAREGGVEVGSDMPEEAGVEVPDEVEMIGGGGRDRDAGGRDRSAGGGDRGGSGGNTRGSSRVG</sequence>
<dbReference type="AlphaFoldDB" id="A0A8S0TVP4"/>
<dbReference type="Gramene" id="OE9A026552T1">
    <property type="protein sequence ID" value="OE9A026552C1"/>
    <property type="gene ID" value="OE9A026552"/>
</dbReference>
<name>A0A8S0TVP4_OLEEU</name>
<evidence type="ECO:0000256" key="1">
    <source>
        <dbReference type="SAM" id="MobiDB-lite"/>
    </source>
</evidence>
<organism evidence="2 3">
    <name type="scientific">Olea europaea subsp. europaea</name>
    <dbReference type="NCBI Taxonomy" id="158383"/>
    <lineage>
        <taxon>Eukaryota</taxon>
        <taxon>Viridiplantae</taxon>
        <taxon>Streptophyta</taxon>
        <taxon>Embryophyta</taxon>
        <taxon>Tracheophyta</taxon>
        <taxon>Spermatophyta</taxon>
        <taxon>Magnoliopsida</taxon>
        <taxon>eudicotyledons</taxon>
        <taxon>Gunneridae</taxon>
        <taxon>Pentapetalae</taxon>
        <taxon>asterids</taxon>
        <taxon>lamiids</taxon>
        <taxon>Lamiales</taxon>
        <taxon>Oleaceae</taxon>
        <taxon>Oleeae</taxon>
        <taxon>Olea</taxon>
    </lineage>
</organism>